<evidence type="ECO:0000313" key="3">
    <source>
        <dbReference type="Proteomes" id="UP000019225"/>
    </source>
</evidence>
<dbReference type="AlphaFoldDB" id="W5WK89"/>
<accession>W5WK89</accession>
<keyword evidence="3" id="KW-1185">Reference proteome</keyword>
<sequence length="77" mass="7299">MSIMNLLVRAGLAAATLSLAAAAPAAASDIRPGVSNSFNGTSGPFAGNYTMVPLDVPVQLPGNGIGLAGTGSGGGAD</sequence>
<evidence type="ECO:0000313" key="2">
    <source>
        <dbReference type="EMBL" id="AHI01151.1"/>
    </source>
</evidence>
<evidence type="ECO:0000256" key="1">
    <source>
        <dbReference type="SAM" id="SignalP"/>
    </source>
</evidence>
<dbReference type="HOGENOM" id="CLU_2633492_0_0_11"/>
<protein>
    <recommendedName>
        <fullName evidence="4">Secreted protein</fullName>
    </recommendedName>
</protein>
<gene>
    <name evidence="2" type="ORF">KALB_7793</name>
</gene>
<keyword evidence="1" id="KW-0732">Signal</keyword>
<evidence type="ECO:0008006" key="4">
    <source>
        <dbReference type="Google" id="ProtNLM"/>
    </source>
</evidence>
<dbReference type="KEGG" id="kal:KALB_7793"/>
<reference evidence="2 3" key="1">
    <citation type="journal article" date="2014" name="BMC Genomics">
        <title>Complete genome sequence of producer of the glycopeptide antibiotic Aculeximycin Kutzneria albida DSM 43870T, a representative of minor genus of Pseudonocardiaceae.</title>
        <authorList>
            <person name="Rebets Y."/>
            <person name="Tokovenko B."/>
            <person name="Lushchyk I."/>
            <person name="Ruckert C."/>
            <person name="Zaburannyi N."/>
            <person name="Bechthold A."/>
            <person name="Kalinowski J."/>
            <person name="Luzhetskyy A."/>
        </authorList>
    </citation>
    <scope>NUCLEOTIDE SEQUENCE [LARGE SCALE GENOMIC DNA]</scope>
    <source>
        <strain evidence="2">DSM 43870</strain>
    </source>
</reference>
<organism evidence="2 3">
    <name type="scientific">Kutzneria albida DSM 43870</name>
    <dbReference type="NCBI Taxonomy" id="1449976"/>
    <lineage>
        <taxon>Bacteria</taxon>
        <taxon>Bacillati</taxon>
        <taxon>Actinomycetota</taxon>
        <taxon>Actinomycetes</taxon>
        <taxon>Pseudonocardiales</taxon>
        <taxon>Pseudonocardiaceae</taxon>
        <taxon>Kutzneria</taxon>
    </lineage>
</organism>
<feature type="chain" id="PRO_5004873236" description="Secreted protein" evidence="1">
    <location>
        <begin position="28"/>
        <end position="77"/>
    </location>
</feature>
<feature type="signal peptide" evidence="1">
    <location>
        <begin position="1"/>
        <end position="27"/>
    </location>
</feature>
<proteinExistence type="predicted"/>
<dbReference type="EMBL" id="CP007155">
    <property type="protein sequence ID" value="AHI01151.1"/>
    <property type="molecule type" value="Genomic_DNA"/>
</dbReference>
<dbReference type="Proteomes" id="UP000019225">
    <property type="component" value="Chromosome"/>
</dbReference>
<name>W5WK89_9PSEU</name>